<keyword evidence="1" id="KW-0732">Signal</keyword>
<dbReference type="InterPro" id="IPR036249">
    <property type="entry name" value="Thioredoxin-like_sf"/>
</dbReference>
<gene>
    <name evidence="4" type="ORF">SAMN05661044_04981</name>
</gene>
<dbReference type="PANTHER" id="PTHR45663:SF11">
    <property type="entry name" value="GEO12009P1"/>
    <property type="match status" value="1"/>
</dbReference>
<dbReference type="CDD" id="cd02947">
    <property type="entry name" value="TRX_family"/>
    <property type="match status" value="1"/>
</dbReference>
<dbReference type="PROSITE" id="PS51257">
    <property type="entry name" value="PROKAR_LIPOPROTEIN"/>
    <property type="match status" value="1"/>
</dbReference>
<dbReference type="InterPro" id="IPR036873">
    <property type="entry name" value="Rhodanese-like_dom_sf"/>
</dbReference>
<name>A0A1H7XSX0_OLID1</name>
<sequence>MFRDFMKIFGLALLLAVLLSCNTGVKQTNEKLSATAFEQTLKEKTAAQLLDVRTPEEFDQGHLENALNIDFKDEQFKSKISALDREKPVFVYCLGGGRSEAAAEQLKSLGFTQIYDLKGGIMSWKNDGLPVTASILPEKADLFTDRDFDQMLHKNPIVLVDFYADWCIPCKKMEPALNRLKEEYKNNVLVYRLNVDEAKALSSKLKIEGIPLFHLYKNGKLVKVVEGYQEESALRDMITSI</sequence>
<proteinExistence type="predicted"/>
<evidence type="ECO:0000259" key="3">
    <source>
        <dbReference type="PROSITE" id="PS51352"/>
    </source>
</evidence>
<keyword evidence="5" id="KW-1185">Reference proteome</keyword>
<dbReference type="AlphaFoldDB" id="A0A1H7XSX0"/>
<dbReference type="Gene3D" id="3.40.30.10">
    <property type="entry name" value="Glutaredoxin"/>
    <property type="match status" value="1"/>
</dbReference>
<feature type="signal peptide" evidence="1">
    <location>
        <begin position="1"/>
        <end position="26"/>
    </location>
</feature>
<dbReference type="SMART" id="SM00450">
    <property type="entry name" value="RHOD"/>
    <property type="match status" value="1"/>
</dbReference>
<dbReference type="Pfam" id="PF00085">
    <property type="entry name" value="Thioredoxin"/>
    <property type="match status" value="1"/>
</dbReference>
<accession>A0A1H7XSX0</accession>
<dbReference type="GO" id="GO:0005737">
    <property type="term" value="C:cytoplasm"/>
    <property type="evidence" value="ECO:0007669"/>
    <property type="project" value="TreeGrafter"/>
</dbReference>
<dbReference type="PROSITE" id="PS51352">
    <property type="entry name" value="THIOREDOXIN_2"/>
    <property type="match status" value="1"/>
</dbReference>
<evidence type="ECO:0000259" key="2">
    <source>
        <dbReference type="PROSITE" id="PS50206"/>
    </source>
</evidence>
<dbReference type="PANTHER" id="PTHR45663">
    <property type="entry name" value="GEO12009P1"/>
    <property type="match status" value="1"/>
</dbReference>
<evidence type="ECO:0000256" key="1">
    <source>
        <dbReference type="SAM" id="SignalP"/>
    </source>
</evidence>
<dbReference type="RefSeq" id="WP_093330873.1">
    <property type="nucleotide sequence ID" value="NZ_FOAF01000011.1"/>
</dbReference>
<protein>
    <submittedName>
        <fullName evidence="4">Thioredoxin</fullName>
    </submittedName>
</protein>
<dbReference type="Proteomes" id="UP000199421">
    <property type="component" value="Unassembled WGS sequence"/>
</dbReference>
<dbReference type="InterPro" id="IPR013766">
    <property type="entry name" value="Thioredoxin_domain"/>
</dbReference>
<dbReference type="Gene3D" id="3.40.250.10">
    <property type="entry name" value="Rhodanese-like domain"/>
    <property type="match status" value="1"/>
</dbReference>
<organism evidence="4 5">
    <name type="scientific">Olivibacter domesticus</name>
    <name type="common">Pseudosphingobacterium domesticum</name>
    <dbReference type="NCBI Taxonomy" id="407022"/>
    <lineage>
        <taxon>Bacteria</taxon>
        <taxon>Pseudomonadati</taxon>
        <taxon>Bacteroidota</taxon>
        <taxon>Sphingobacteriia</taxon>
        <taxon>Sphingobacteriales</taxon>
        <taxon>Sphingobacteriaceae</taxon>
        <taxon>Olivibacter</taxon>
    </lineage>
</organism>
<dbReference type="SUPFAM" id="SSF52833">
    <property type="entry name" value="Thioredoxin-like"/>
    <property type="match status" value="1"/>
</dbReference>
<dbReference type="OrthoDB" id="9808735at2"/>
<dbReference type="PROSITE" id="PS50206">
    <property type="entry name" value="RHODANESE_3"/>
    <property type="match status" value="1"/>
</dbReference>
<dbReference type="STRING" id="407022.SAMN05661044_04981"/>
<evidence type="ECO:0000313" key="4">
    <source>
        <dbReference type="EMBL" id="SEM36831.1"/>
    </source>
</evidence>
<dbReference type="CDD" id="cd00158">
    <property type="entry name" value="RHOD"/>
    <property type="match status" value="1"/>
</dbReference>
<dbReference type="SUPFAM" id="SSF52821">
    <property type="entry name" value="Rhodanese/Cell cycle control phosphatase"/>
    <property type="match status" value="1"/>
</dbReference>
<dbReference type="GO" id="GO:0015035">
    <property type="term" value="F:protein-disulfide reductase activity"/>
    <property type="evidence" value="ECO:0007669"/>
    <property type="project" value="TreeGrafter"/>
</dbReference>
<dbReference type="Pfam" id="PF00581">
    <property type="entry name" value="Rhodanese"/>
    <property type="match status" value="1"/>
</dbReference>
<dbReference type="InterPro" id="IPR001763">
    <property type="entry name" value="Rhodanese-like_dom"/>
</dbReference>
<feature type="domain" description="Rhodanese" evidence="2">
    <location>
        <begin position="43"/>
        <end position="133"/>
    </location>
</feature>
<reference evidence="5" key="1">
    <citation type="submission" date="2016-10" db="EMBL/GenBank/DDBJ databases">
        <authorList>
            <person name="Varghese N."/>
            <person name="Submissions S."/>
        </authorList>
    </citation>
    <scope>NUCLEOTIDE SEQUENCE [LARGE SCALE GENOMIC DNA]</scope>
    <source>
        <strain evidence="5">DSM 18733</strain>
    </source>
</reference>
<feature type="chain" id="PRO_5011542402" evidence="1">
    <location>
        <begin position="27"/>
        <end position="241"/>
    </location>
</feature>
<dbReference type="EMBL" id="FOAF01000011">
    <property type="protein sequence ID" value="SEM36831.1"/>
    <property type="molecule type" value="Genomic_DNA"/>
</dbReference>
<feature type="domain" description="Thioredoxin" evidence="3">
    <location>
        <begin position="102"/>
        <end position="241"/>
    </location>
</feature>
<evidence type="ECO:0000313" key="5">
    <source>
        <dbReference type="Proteomes" id="UP000199421"/>
    </source>
</evidence>